<proteinExistence type="predicted"/>
<organism evidence="2 3">
    <name type="scientific">Dissophora globulifera</name>
    <dbReference type="NCBI Taxonomy" id="979702"/>
    <lineage>
        <taxon>Eukaryota</taxon>
        <taxon>Fungi</taxon>
        <taxon>Fungi incertae sedis</taxon>
        <taxon>Mucoromycota</taxon>
        <taxon>Mortierellomycotina</taxon>
        <taxon>Mortierellomycetes</taxon>
        <taxon>Mortierellales</taxon>
        <taxon>Mortierellaceae</taxon>
        <taxon>Dissophora</taxon>
    </lineage>
</organism>
<reference evidence="2" key="1">
    <citation type="journal article" date="2020" name="Fungal Divers.">
        <title>Resolving the Mortierellaceae phylogeny through synthesis of multi-gene phylogenetics and phylogenomics.</title>
        <authorList>
            <person name="Vandepol N."/>
            <person name="Liber J."/>
            <person name="Desiro A."/>
            <person name="Na H."/>
            <person name="Kennedy M."/>
            <person name="Barry K."/>
            <person name="Grigoriev I.V."/>
            <person name="Miller A.N."/>
            <person name="O'Donnell K."/>
            <person name="Stajich J.E."/>
            <person name="Bonito G."/>
        </authorList>
    </citation>
    <scope>NUCLEOTIDE SEQUENCE</scope>
    <source>
        <strain evidence="2">REB-010B</strain>
    </source>
</reference>
<evidence type="ECO:0000256" key="1">
    <source>
        <dbReference type="SAM" id="MobiDB-lite"/>
    </source>
</evidence>
<protein>
    <submittedName>
        <fullName evidence="2">Uncharacterized protein</fullName>
    </submittedName>
</protein>
<dbReference type="EMBL" id="JAAAIP010000391">
    <property type="protein sequence ID" value="KAG0318070.1"/>
    <property type="molecule type" value="Genomic_DNA"/>
</dbReference>
<evidence type="ECO:0000313" key="2">
    <source>
        <dbReference type="EMBL" id="KAG0318070.1"/>
    </source>
</evidence>
<keyword evidence="3" id="KW-1185">Reference proteome</keyword>
<dbReference type="OrthoDB" id="2443848at2759"/>
<feature type="compositionally biased region" description="Low complexity" evidence="1">
    <location>
        <begin position="170"/>
        <end position="222"/>
    </location>
</feature>
<sequence length="594" mass="65790">MPKRSLSLRAQKAQKLLRPNNGGAPTVIGSQVKDSDDTSPIENTNVDDQDALLTTKLACAIFGDSPLTRESSAVGYLVSLKSQAILTPAFDEYLTYMQRVSPGTTLRNADRAWTRMKQFFSDDNADFSTFENLIDLVSLATVFKEISAFTTSSSALSSTTAMPPPPQLPRSPQTPSSPAASSSSSSPPALSAPLDWPRSNSVSISGSNGSGSTSGSSSNSRGKVAPGQILTMKNLFNANFDKFDGGGWSLPSGAVVDDRLRRVVEALPYESALHSFIVEDIDTVLRLFDDAKDREEITNTMLSFLQRYNRPPKGLHEFLLNHGCGSVGDAFEEKLSEEFRIVVHDCITQVLRNYQRYGYAFPQEPSEAWFNHHLWGFLPFALSCYPLFDYKPGEISSESSAHRRRKQHSWDTQQYMGHKVDGVVVISKRPVEICWMEAVKKDGRVNTSKCLHDTKNLMKLMKDGHDMIREKAEQDIRYQLATFALRISGPSISIFTLRQRQGRFYQAAEEETISLPLTWLDKEDTTQVLAVIARILKLRKAIQVMAASISTWTQSTIGDESSGVKDWIAPTITSPQLLPVAPTIYATNAPLLDI</sequence>
<evidence type="ECO:0000313" key="3">
    <source>
        <dbReference type="Proteomes" id="UP000738325"/>
    </source>
</evidence>
<accession>A0A9P6RFV4</accession>
<dbReference type="AlphaFoldDB" id="A0A9P6RFV4"/>
<comment type="caution">
    <text evidence="2">The sequence shown here is derived from an EMBL/GenBank/DDBJ whole genome shotgun (WGS) entry which is preliminary data.</text>
</comment>
<gene>
    <name evidence="2" type="ORF">BGZ99_005897</name>
</gene>
<feature type="region of interest" description="Disordered" evidence="1">
    <location>
        <begin position="154"/>
        <end position="224"/>
    </location>
</feature>
<name>A0A9P6RFV4_9FUNG</name>
<dbReference type="Proteomes" id="UP000738325">
    <property type="component" value="Unassembled WGS sequence"/>
</dbReference>
<feature type="region of interest" description="Disordered" evidence="1">
    <location>
        <begin position="14"/>
        <end position="42"/>
    </location>
</feature>